<dbReference type="Pfam" id="PF05016">
    <property type="entry name" value="ParE_toxin"/>
    <property type="match status" value="1"/>
</dbReference>
<reference evidence="2 3" key="1">
    <citation type="submission" date="2020-08" db="EMBL/GenBank/DDBJ databases">
        <title>Genome public.</title>
        <authorList>
            <person name="Liu C."/>
            <person name="Sun Q."/>
        </authorList>
    </citation>
    <scope>NUCLEOTIDE SEQUENCE [LARGE SCALE GENOMIC DNA]</scope>
    <source>
        <strain evidence="2 3">BX2</strain>
    </source>
</reference>
<gene>
    <name evidence="2" type="ORF">H8S77_23285</name>
</gene>
<name>A0ABR7E826_9BACT</name>
<dbReference type="InterPro" id="IPR007712">
    <property type="entry name" value="RelE/ParE_toxin"/>
</dbReference>
<organism evidence="2 3">
    <name type="scientific">Parabacteroides segnis</name>
    <dbReference type="NCBI Taxonomy" id="2763058"/>
    <lineage>
        <taxon>Bacteria</taxon>
        <taxon>Pseudomonadati</taxon>
        <taxon>Bacteroidota</taxon>
        <taxon>Bacteroidia</taxon>
        <taxon>Bacteroidales</taxon>
        <taxon>Tannerellaceae</taxon>
        <taxon>Parabacteroides</taxon>
    </lineage>
</organism>
<keyword evidence="1" id="KW-1277">Toxin-antitoxin system</keyword>
<keyword evidence="3" id="KW-1185">Reference proteome</keyword>
<dbReference type="Gene3D" id="3.30.2310.20">
    <property type="entry name" value="RelE-like"/>
    <property type="match status" value="1"/>
</dbReference>
<evidence type="ECO:0000313" key="3">
    <source>
        <dbReference type="Proteomes" id="UP000644010"/>
    </source>
</evidence>
<dbReference type="Proteomes" id="UP000644010">
    <property type="component" value="Unassembled WGS sequence"/>
</dbReference>
<dbReference type="EMBL" id="JACOOI010000037">
    <property type="protein sequence ID" value="MBC5645803.1"/>
    <property type="molecule type" value="Genomic_DNA"/>
</dbReference>
<proteinExistence type="predicted"/>
<dbReference type="RefSeq" id="WP_186961408.1">
    <property type="nucleotide sequence ID" value="NZ_JACOOI010000037.1"/>
</dbReference>
<accession>A0ABR7E826</accession>
<comment type="caution">
    <text evidence="2">The sequence shown here is derived from an EMBL/GenBank/DDBJ whole genome shotgun (WGS) entry which is preliminary data.</text>
</comment>
<dbReference type="InterPro" id="IPR035093">
    <property type="entry name" value="RelE/ParE_toxin_dom_sf"/>
</dbReference>
<evidence type="ECO:0000313" key="2">
    <source>
        <dbReference type="EMBL" id="MBC5645803.1"/>
    </source>
</evidence>
<sequence>MEYIVKWMPIAQLDLEDIYQFYLPKSERAANNIWNSLVESADPLKIFAYSGPIEPLLANRKKEYHSLVVEKHFKLIYYIESNIVYIAAVWDTRRNPEYLKDSVK</sequence>
<evidence type="ECO:0000256" key="1">
    <source>
        <dbReference type="ARBA" id="ARBA00022649"/>
    </source>
</evidence>
<protein>
    <submittedName>
        <fullName evidence="2">Type II toxin-antitoxin system RelE/ParE family toxin</fullName>
    </submittedName>
</protein>